<evidence type="ECO:0000313" key="2">
    <source>
        <dbReference type="EMBL" id="QBF34655.1"/>
    </source>
</evidence>
<dbReference type="EMBL" id="CP034841">
    <property type="protein sequence ID" value="QBF34655.1"/>
    <property type="molecule type" value="Genomic_DNA"/>
</dbReference>
<protein>
    <recommendedName>
        <fullName evidence="4">Lipoprotein</fullName>
    </recommendedName>
</protein>
<dbReference type="Proteomes" id="UP000289326">
    <property type="component" value="Chromosome"/>
</dbReference>
<name>A0A4P6MM04_9BACT</name>
<evidence type="ECO:0000313" key="3">
    <source>
        <dbReference type="Proteomes" id="UP000289326"/>
    </source>
</evidence>
<dbReference type="AlphaFoldDB" id="A0A4P6MM04"/>
<keyword evidence="3" id="KW-1185">Reference proteome</keyword>
<sequence>MKFKKSLTLSSLLSLTPAVFLSASCDNRDANKNFVAYKNAFEQAQQLYNEVRDIEYVSDSNLAKFSIIDKYLNLDLWNYLQALQNQNYQDNEINNLGLKVNKNIELINNILNDNDTADIENIQSRVLKKSADLEKLIDSFRLEQFPLFFAFEHLYKHHQQRLDHATQAKSSSILKIIENHFDNLLNFISDEQIQLKLNSIYNSKQKYSLLNQEFNLLSEKLDQKSQINQYINGVYVDNWNQLKTDAAKFNDQVFLANQKYKIIDFNFIFAYYLDYIFNSNSHLSPSNNQIDVDKIKQSLQLSYKINYFYYQNVLTRYHKFTSCLWKIGPKGPQFLKKYSFLGRLNDYTKNINKSNKIFAQWNLKLNNNQAITYTDDFRVDLPYYLRLYDDQIIWTNAHQSLTNSRAYQQNFGNQDC</sequence>
<evidence type="ECO:0000256" key="1">
    <source>
        <dbReference type="SAM" id="SignalP"/>
    </source>
</evidence>
<dbReference type="PROSITE" id="PS51257">
    <property type="entry name" value="PROKAR_LIPOPROTEIN"/>
    <property type="match status" value="1"/>
</dbReference>
<keyword evidence="1" id="KW-0732">Signal</keyword>
<feature type="signal peptide" evidence="1">
    <location>
        <begin position="1"/>
        <end position="23"/>
    </location>
</feature>
<dbReference type="RefSeq" id="WP_130429432.1">
    <property type="nucleotide sequence ID" value="NZ_CP034841.1"/>
</dbReference>
<organism evidence="2 3">
    <name type="scientific">Mycoplasmopsis phocirhinis</name>
    <dbReference type="NCBI Taxonomy" id="142650"/>
    <lineage>
        <taxon>Bacteria</taxon>
        <taxon>Bacillati</taxon>
        <taxon>Mycoplasmatota</taxon>
        <taxon>Mycoplasmoidales</taxon>
        <taxon>Metamycoplasmataceae</taxon>
        <taxon>Mycoplasmopsis</taxon>
    </lineage>
</organism>
<accession>A0A4P6MM04</accession>
<feature type="chain" id="PRO_5020756257" description="Lipoprotein" evidence="1">
    <location>
        <begin position="24"/>
        <end position="416"/>
    </location>
</feature>
<gene>
    <name evidence="2" type="ORF">EG856_01825</name>
</gene>
<evidence type="ECO:0008006" key="4">
    <source>
        <dbReference type="Google" id="ProtNLM"/>
    </source>
</evidence>
<proteinExistence type="predicted"/>
<reference evidence="2 3" key="1">
    <citation type="submission" date="2019-01" db="EMBL/GenBank/DDBJ databases">
        <title>Complete sequence and annotation of the Mycoplasma phocirhinis strain 852T genome.</title>
        <authorList>
            <person name="Frasca S.Jr."/>
            <person name="Kutish G.F."/>
            <person name="Castellanos Gell J."/>
            <person name="Michaels D.L."/>
            <person name="Brown D.R."/>
        </authorList>
    </citation>
    <scope>NUCLEOTIDE SEQUENCE [LARGE SCALE GENOMIC DNA]</scope>
    <source>
        <strain evidence="2 3">852</strain>
    </source>
</reference>
<dbReference type="KEGG" id="mphi:EG856_01825"/>